<reference evidence="1" key="1">
    <citation type="journal article" date="2017" name="Nature">
        <title>The sunflower genome provides insights into oil metabolism, flowering and Asterid evolution.</title>
        <authorList>
            <person name="Badouin H."/>
            <person name="Gouzy J."/>
            <person name="Grassa C.J."/>
            <person name="Murat F."/>
            <person name="Staton S.E."/>
            <person name="Cottret L."/>
            <person name="Lelandais-Briere C."/>
            <person name="Owens G.L."/>
            <person name="Carrere S."/>
            <person name="Mayjonade B."/>
            <person name="Legrand L."/>
            <person name="Gill N."/>
            <person name="Kane N.C."/>
            <person name="Bowers J.E."/>
            <person name="Hubner S."/>
            <person name="Bellec A."/>
            <person name="Berard A."/>
            <person name="Berges H."/>
            <person name="Blanchet N."/>
            <person name="Boniface M.C."/>
            <person name="Brunel D."/>
            <person name="Catrice O."/>
            <person name="Chaidir N."/>
            <person name="Claudel C."/>
            <person name="Donnadieu C."/>
            <person name="Faraut T."/>
            <person name="Fievet G."/>
            <person name="Helmstetter N."/>
            <person name="King M."/>
            <person name="Knapp S.J."/>
            <person name="Lai Z."/>
            <person name="Le Paslier M.C."/>
            <person name="Lippi Y."/>
            <person name="Lorenzon L."/>
            <person name="Mandel J.R."/>
            <person name="Marage G."/>
            <person name="Marchand G."/>
            <person name="Marquand E."/>
            <person name="Bret-Mestries E."/>
            <person name="Morien E."/>
            <person name="Nambeesan S."/>
            <person name="Nguyen T."/>
            <person name="Pegot-Espagnet P."/>
            <person name="Pouilly N."/>
            <person name="Raftis F."/>
            <person name="Sallet E."/>
            <person name="Schiex T."/>
            <person name="Thomas J."/>
            <person name="Vandecasteele C."/>
            <person name="Vares D."/>
            <person name="Vear F."/>
            <person name="Vautrin S."/>
            <person name="Crespi M."/>
            <person name="Mangin B."/>
            <person name="Burke J.M."/>
            <person name="Salse J."/>
            <person name="Munos S."/>
            <person name="Vincourt P."/>
            <person name="Rieseberg L.H."/>
            <person name="Langlade N.B."/>
        </authorList>
    </citation>
    <scope>NUCLEOTIDE SEQUENCE</scope>
    <source>
        <tissue evidence="1">Leaves</tissue>
    </source>
</reference>
<evidence type="ECO:0000313" key="2">
    <source>
        <dbReference type="Proteomes" id="UP000215914"/>
    </source>
</evidence>
<sequence>MHNGLADDDGDDKTTAEQIVTQVNQVESFSRKCKIIENAKENVRLLKVLIENVRNENS</sequence>
<evidence type="ECO:0000313" key="1">
    <source>
        <dbReference type="EMBL" id="KAF5812849.1"/>
    </source>
</evidence>
<name>A0A9K3JD71_HELAN</name>
<comment type="caution">
    <text evidence="1">The sequence shown here is derived from an EMBL/GenBank/DDBJ whole genome shotgun (WGS) entry which is preliminary data.</text>
</comment>
<reference evidence="1" key="2">
    <citation type="submission" date="2020-06" db="EMBL/GenBank/DDBJ databases">
        <title>Helianthus annuus Genome sequencing and assembly Release 2.</title>
        <authorList>
            <person name="Gouzy J."/>
            <person name="Langlade N."/>
            <person name="Munos S."/>
        </authorList>
    </citation>
    <scope>NUCLEOTIDE SEQUENCE</scope>
    <source>
        <tissue evidence="1">Leaves</tissue>
    </source>
</reference>
<protein>
    <submittedName>
        <fullName evidence="1">Uncharacterized protein</fullName>
    </submittedName>
</protein>
<proteinExistence type="predicted"/>
<dbReference type="Proteomes" id="UP000215914">
    <property type="component" value="Unassembled WGS sequence"/>
</dbReference>
<dbReference type="AlphaFoldDB" id="A0A9K3JD71"/>
<gene>
    <name evidence="1" type="ORF">HanXRQr2_Chr03g0091301</name>
</gene>
<dbReference type="EMBL" id="MNCJ02000318">
    <property type="protein sequence ID" value="KAF5812849.1"/>
    <property type="molecule type" value="Genomic_DNA"/>
</dbReference>
<dbReference type="Gramene" id="mRNA:HanXRQr2_Chr03g0091301">
    <property type="protein sequence ID" value="CDS:HanXRQr2_Chr03g0091301.1"/>
    <property type="gene ID" value="HanXRQr2_Chr03g0091301"/>
</dbReference>
<keyword evidence="2" id="KW-1185">Reference proteome</keyword>
<organism evidence="1 2">
    <name type="scientific">Helianthus annuus</name>
    <name type="common">Common sunflower</name>
    <dbReference type="NCBI Taxonomy" id="4232"/>
    <lineage>
        <taxon>Eukaryota</taxon>
        <taxon>Viridiplantae</taxon>
        <taxon>Streptophyta</taxon>
        <taxon>Embryophyta</taxon>
        <taxon>Tracheophyta</taxon>
        <taxon>Spermatophyta</taxon>
        <taxon>Magnoliopsida</taxon>
        <taxon>eudicotyledons</taxon>
        <taxon>Gunneridae</taxon>
        <taxon>Pentapetalae</taxon>
        <taxon>asterids</taxon>
        <taxon>campanulids</taxon>
        <taxon>Asterales</taxon>
        <taxon>Asteraceae</taxon>
        <taxon>Asteroideae</taxon>
        <taxon>Heliantheae alliance</taxon>
        <taxon>Heliantheae</taxon>
        <taxon>Helianthus</taxon>
    </lineage>
</organism>
<accession>A0A9K3JD71</accession>